<name>A0A0R3QMU4_9BILA</name>
<evidence type="ECO:0000313" key="2">
    <source>
        <dbReference type="Proteomes" id="UP000280834"/>
    </source>
</evidence>
<evidence type="ECO:0000313" key="3">
    <source>
        <dbReference type="WBParaSite" id="BTMF_0000902901-mRNA-1"/>
    </source>
</evidence>
<evidence type="ECO:0000313" key="1">
    <source>
        <dbReference type="EMBL" id="VDO23446.1"/>
    </source>
</evidence>
<dbReference type="CDD" id="cd00037">
    <property type="entry name" value="CLECT"/>
    <property type="match status" value="1"/>
</dbReference>
<dbReference type="WBParaSite" id="BTMF_0000902901-mRNA-1">
    <property type="protein sequence ID" value="BTMF_0000902901-mRNA-1"/>
    <property type="gene ID" value="BTMF_0000902901"/>
</dbReference>
<dbReference type="Proteomes" id="UP000280834">
    <property type="component" value="Unassembled WGS sequence"/>
</dbReference>
<dbReference type="InterPro" id="IPR016186">
    <property type="entry name" value="C-type_lectin-like/link_sf"/>
</dbReference>
<reference evidence="1 2" key="2">
    <citation type="submission" date="2018-11" db="EMBL/GenBank/DDBJ databases">
        <authorList>
            <consortium name="Pathogen Informatics"/>
        </authorList>
    </citation>
    <scope>NUCLEOTIDE SEQUENCE [LARGE SCALE GENOMIC DNA]</scope>
</reference>
<dbReference type="SUPFAM" id="SSF56436">
    <property type="entry name" value="C-type lectin-like"/>
    <property type="match status" value="1"/>
</dbReference>
<dbReference type="AlphaFoldDB" id="A0A0R3QMU4"/>
<accession>A0A0R3QMU4</accession>
<gene>
    <name evidence="1" type="ORF">BTMF_LOCUS7080</name>
</gene>
<dbReference type="STRING" id="42155.A0A0R3QMU4"/>
<organism evidence="3">
    <name type="scientific">Brugia timori</name>
    <dbReference type="NCBI Taxonomy" id="42155"/>
    <lineage>
        <taxon>Eukaryota</taxon>
        <taxon>Metazoa</taxon>
        <taxon>Ecdysozoa</taxon>
        <taxon>Nematoda</taxon>
        <taxon>Chromadorea</taxon>
        <taxon>Rhabditida</taxon>
        <taxon>Spirurina</taxon>
        <taxon>Spiruromorpha</taxon>
        <taxon>Filarioidea</taxon>
        <taxon>Onchocercidae</taxon>
        <taxon>Brugia</taxon>
    </lineage>
</organism>
<dbReference type="EMBL" id="UZAG01015806">
    <property type="protein sequence ID" value="VDO23446.1"/>
    <property type="molecule type" value="Genomic_DNA"/>
</dbReference>
<dbReference type="Gene3D" id="3.10.100.10">
    <property type="entry name" value="Mannose-Binding Protein A, subunit A"/>
    <property type="match status" value="1"/>
</dbReference>
<reference evidence="3" key="1">
    <citation type="submission" date="2017-02" db="UniProtKB">
        <authorList>
            <consortium name="WormBaseParasite"/>
        </authorList>
    </citation>
    <scope>IDENTIFICATION</scope>
</reference>
<sequence>MLNFHIEKLNVTYWEQCVHPSSLQTMISMSTNFLLISSPLILQIKSYLLILDNILSEPMTIFPSHAVYQNGRCYVPYVTEEPLSIYNAQTKCLKKVMLQSGPVLGGQLAFSVGLIAEKKIAIVVQRQVHNNKSSCYWMDGFERLGGSSFCDCYYITSRRAFWNQRNCNSSQQWVCQFAPETQSTEVHNKFMKQHTIFNRLWNVERFEWKVQQVPLVAKDCNLSEP</sequence>
<proteinExistence type="predicted"/>
<protein>
    <submittedName>
        <fullName evidence="3">C-type lectin domain-containing protein</fullName>
    </submittedName>
</protein>
<dbReference type="InterPro" id="IPR016187">
    <property type="entry name" value="CTDL_fold"/>
</dbReference>
<keyword evidence="2" id="KW-1185">Reference proteome</keyword>